<feature type="domain" description="PAS" evidence="8">
    <location>
        <begin position="78"/>
        <end position="117"/>
    </location>
</feature>
<dbReference type="SUPFAM" id="SSF158472">
    <property type="entry name" value="HAMP domain-like"/>
    <property type="match status" value="1"/>
</dbReference>
<evidence type="ECO:0000313" key="10">
    <source>
        <dbReference type="EMBL" id="CAI8037526.1"/>
    </source>
</evidence>
<keyword evidence="11" id="KW-1185">Reference proteome</keyword>
<keyword evidence="5 10" id="KW-0418">Kinase</keyword>
<dbReference type="EC" id="2.7.13.3" evidence="2"/>
<dbReference type="Proteomes" id="UP001174909">
    <property type="component" value="Unassembled WGS sequence"/>
</dbReference>
<proteinExistence type="predicted"/>
<evidence type="ECO:0000313" key="11">
    <source>
        <dbReference type="Proteomes" id="UP001174909"/>
    </source>
</evidence>
<feature type="compositionally biased region" description="Basic residues" evidence="7">
    <location>
        <begin position="218"/>
        <end position="231"/>
    </location>
</feature>
<feature type="domain" description="HAMP" evidence="9">
    <location>
        <begin position="21"/>
        <end position="73"/>
    </location>
</feature>
<dbReference type="PROSITE" id="PS50112">
    <property type="entry name" value="PAS"/>
    <property type="match status" value="1"/>
</dbReference>
<dbReference type="AlphaFoldDB" id="A0AA35X2J7"/>
<feature type="region of interest" description="Disordered" evidence="7">
    <location>
        <begin position="205"/>
        <end position="231"/>
    </location>
</feature>
<dbReference type="GO" id="GO:0016020">
    <property type="term" value="C:membrane"/>
    <property type="evidence" value="ECO:0007669"/>
    <property type="project" value="UniProtKB-SubCell"/>
</dbReference>
<comment type="catalytic activity">
    <reaction evidence="1">
        <text>ATP + protein L-histidine = ADP + protein N-phospho-L-histidine.</text>
        <dbReference type="EC" id="2.7.13.3"/>
    </reaction>
</comment>
<evidence type="ECO:0000256" key="6">
    <source>
        <dbReference type="ARBA" id="ARBA00023136"/>
    </source>
</evidence>
<accession>A0AA35X2J7</accession>
<comment type="caution">
    <text evidence="10">The sequence shown here is derived from an EMBL/GenBank/DDBJ whole genome shotgun (WGS) entry which is preliminary data.</text>
</comment>
<dbReference type="SUPFAM" id="SSF55785">
    <property type="entry name" value="PYP-like sensor domain (PAS domain)"/>
    <property type="match status" value="1"/>
</dbReference>
<evidence type="ECO:0000256" key="2">
    <source>
        <dbReference type="ARBA" id="ARBA00012438"/>
    </source>
</evidence>
<feature type="region of interest" description="Disordered" evidence="7">
    <location>
        <begin position="167"/>
        <end position="190"/>
    </location>
</feature>
<dbReference type="PANTHER" id="PTHR42878:SF12">
    <property type="entry name" value="SENSOR HISTIDINE KINASE YCBM"/>
    <property type="match status" value="1"/>
</dbReference>
<dbReference type="GO" id="GO:0030295">
    <property type="term" value="F:protein kinase activator activity"/>
    <property type="evidence" value="ECO:0007669"/>
    <property type="project" value="TreeGrafter"/>
</dbReference>
<dbReference type="InterPro" id="IPR036890">
    <property type="entry name" value="HATPase_C_sf"/>
</dbReference>
<dbReference type="Gene3D" id="3.30.450.20">
    <property type="entry name" value="PAS domain"/>
    <property type="match status" value="1"/>
</dbReference>
<dbReference type="GO" id="GO:0007234">
    <property type="term" value="P:osmosensory signaling via phosphorelay pathway"/>
    <property type="evidence" value="ECO:0007669"/>
    <property type="project" value="TreeGrafter"/>
</dbReference>
<protein>
    <recommendedName>
        <fullName evidence="2">histidine kinase</fullName>
        <ecNumber evidence="2">2.7.13.3</ecNumber>
    </recommendedName>
</protein>
<keyword evidence="4" id="KW-0808">Transferase</keyword>
<dbReference type="PANTHER" id="PTHR42878">
    <property type="entry name" value="TWO-COMPONENT HISTIDINE KINASE"/>
    <property type="match status" value="1"/>
</dbReference>
<dbReference type="Gene3D" id="3.30.565.10">
    <property type="entry name" value="Histidine kinase-like ATPase, C-terminal domain"/>
    <property type="match status" value="1"/>
</dbReference>
<dbReference type="Gene3D" id="6.10.340.10">
    <property type="match status" value="1"/>
</dbReference>
<evidence type="ECO:0000256" key="7">
    <source>
        <dbReference type="SAM" id="MobiDB-lite"/>
    </source>
</evidence>
<keyword evidence="6" id="KW-0472">Membrane</keyword>
<dbReference type="Pfam" id="PF13188">
    <property type="entry name" value="PAS_8"/>
    <property type="match status" value="1"/>
</dbReference>
<organism evidence="10 11">
    <name type="scientific">Geodia barretti</name>
    <name type="common">Barrett's horny sponge</name>
    <dbReference type="NCBI Taxonomy" id="519541"/>
    <lineage>
        <taxon>Eukaryota</taxon>
        <taxon>Metazoa</taxon>
        <taxon>Porifera</taxon>
        <taxon>Demospongiae</taxon>
        <taxon>Heteroscleromorpha</taxon>
        <taxon>Tetractinellida</taxon>
        <taxon>Astrophorina</taxon>
        <taxon>Geodiidae</taxon>
        <taxon>Geodia</taxon>
    </lineage>
</organism>
<keyword evidence="3" id="KW-0597">Phosphoprotein</keyword>
<name>A0AA35X2J7_GEOBA</name>
<sequence>MALVGGAAVASSAIVACLSVSRSSQSIREVTAGIDRIDAGDLDHRIRTDTSGDTGKLVAAFNRMATSLTSMMGDLSGERNKLSAVMETMSDGVIVVDSSGDVELLNGAAATLFGVDPGVDRDTPFSIGHDHELRQLVAACREAGEPQYAEIILTEGRRTVSAVATTAGRRAGRSRAGHPARPHGAAAGRDLAARVRQQRLARVEDAALVDQGDGGNARGRRPGRPQHQRRFRSTDHIEADRMTTLVNDLLELTSLQSGQADMKAQQVDIASVIREEGSRYVQVAEGLGIEARVSLPEDPCRRSSRRRTGCGRSFATCWTTP</sequence>
<evidence type="ECO:0000256" key="1">
    <source>
        <dbReference type="ARBA" id="ARBA00000085"/>
    </source>
</evidence>
<gene>
    <name evidence="10" type="ORF">GBAR_LOCUS20990</name>
</gene>
<dbReference type="GO" id="GO:0000156">
    <property type="term" value="F:phosphorelay response regulator activity"/>
    <property type="evidence" value="ECO:0007669"/>
    <property type="project" value="TreeGrafter"/>
</dbReference>
<dbReference type="CDD" id="cd00130">
    <property type="entry name" value="PAS"/>
    <property type="match status" value="1"/>
</dbReference>
<feature type="compositionally biased region" description="Basic residues" evidence="7">
    <location>
        <begin position="170"/>
        <end position="181"/>
    </location>
</feature>
<evidence type="ECO:0000256" key="4">
    <source>
        <dbReference type="ARBA" id="ARBA00022679"/>
    </source>
</evidence>
<dbReference type="PROSITE" id="PS50885">
    <property type="entry name" value="HAMP"/>
    <property type="match status" value="1"/>
</dbReference>
<evidence type="ECO:0000256" key="5">
    <source>
        <dbReference type="ARBA" id="ARBA00022777"/>
    </source>
</evidence>
<dbReference type="InterPro" id="IPR003660">
    <property type="entry name" value="HAMP_dom"/>
</dbReference>
<dbReference type="SMART" id="SM00091">
    <property type="entry name" value="PAS"/>
    <property type="match status" value="1"/>
</dbReference>
<dbReference type="SMART" id="SM00304">
    <property type="entry name" value="HAMP"/>
    <property type="match status" value="1"/>
</dbReference>
<dbReference type="EMBL" id="CASHTH010002945">
    <property type="protein sequence ID" value="CAI8037526.1"/>
    <property type="molecule type" value="Genomic_DNA"/>
</dbReference>
<dbReference type="InterPro" id="IPR050351">
    <property type="entry name" value="BphY/WalK/GraS-like"/>
</dbReference>
<evidence type="ECO:0000256" key="3">
    <source>
        <dbReference type="ARBA" id="ARBA00022553"/>
    </source>
</evidence>
<evidence type="ECO:0000259" key="8">
    <source>
        <dbReference type="PROSITE" id="PS50112"/>
    </source>
</evidence>
<dbReference type="CDD" id="cd06225">
    <property type="entry name" value="HAMP"/>
    <property type="match status" value="1"/>
</dbReference>
<dbReference type="InterPro" id="IPR000014">
    <property type="entry name" value="PAS"/>
</dbReference>
<dbReference type="InterPro" id="IPR035965">
    <property type="entry name" value="PAS-like_dom_sf"/>
</dbReference>
<dbReference type="GO" id="GO:0004673">
    <property type="term" value="F:protein histidine kinase activity"/>
    <property type="evidence" value="ECO:0007669"/>
    <property type="project" value="UniProtKB-EC"/>
</dbReference>
<evidence type="ECO:0000259" key="9">
    <source>
        <dbReference type="PROSITE" id="PS50885"/>
    </source>
</evidence>
<reference evidence="10" key="1">
    <citation type="submission" date="2023-03" db="EMBL/GenBank/DDBJ databases">
        <authorList>
            <person name="Steffen K."/>
            <person name="Cardenas P."/>
        </authorList>
    </citation>
    <scope>NUCLEOTIDE SEQUENCE</scope>
</reference>
<dbReference type="Pfam" id="PF00672">
    <property type="entry name" value="HAMP"/>
    <property type="match status" value="1"/>
</dbReference>